<accession>A0A947DDC2</accession>
<dbReference type="AlphaFoldDB" id="A0A947DDC2"/>
<dbReference type="Proteomes" id="UP000717364">
    <property type="component" value="Unassembled WGS sequence"/>
</dbReference>
<name>A0A947DDC2_9CYAN</name>
<protein>
    <submittedName>
        <fullName evidence="1">Uncharacterized protein</fullName>
    </submittedName>
</protein>
<dbReference type="RefSeq" id="WP_215607860.1">
    <property type="nucleotide sequence ID" value="NZ_JADOES010000006.1"/>
</dbReference>
<dbReference type="EMBL" id="JADOES010000006">
    <property type="protein sequence ID" value="MBT9314790.1"/>
    <property type="molecule type" value="Genomic_DNA"/>
</dbReference>
<keyword evidence="2" id="KW-1185">Reference proteome</keyword>
<reference evidence="1" key="1">
    <citation type="submission" date="2020-11" db="EMBL/GenBank/DDBJ databases">
        <authorList>
            <person name="Konstantinou D."/>
            <person name="Gkelis S."/>
            <person name="Popin R."/>
            <person name="Fewer D."/>
            <person name="Sivonen K."/>
        </authorList>
    </citation>
    <scope>NUCLEOTIDE SEQUENCE</scope>
    <source>
        <strain evidence="1">TAU-MAC 1115</strain>
    </source>
</reference>
<reference evidence="1" key="2">
    <citation type="journal article" date="2021" name="Mar. Drugs">
        <title>Genome Reduction and Secondary Metabolism of the Marine Sponge-Associated Cyanobacterium Leptothoe.</title>
        <authorList>
            <person name="Konstantinou D."/>
            <person name="Popin R.V."/>
            <person name="Fewer D.P."/>
            <person name="Sivonen K."/>
            <person name="Gkelis S."/>
        </authorList>
    </citation>
    <scope>NUCLEOTIDE SEQUENCE</scope>
    <source>
        <strain evidence="1">TAU-MAC 1115</strain>
    </source>
</reference>
<evidence type="ECO:0000313" key="2">
    <source>
        <dbReference type="Proteomes" id="UP000717364"/>
    </source>
</evidence>
<gene>
    <name evidence="1" type="ORF">IXB50_05075</name>
</gene>
<evidence type="ECO:0000313" key="1">
    <source>
        <dbReference type="EMBL" id="MBT9314790.1"/>
    </source>
</evidence>
<organism evidence="1 2">
    <name type="scientific">Leptothoe spongobia TAU-MAC 1115</name>
    <dbReference type="NCBI Taxonomy" id="1967444"/>
    <lineage>
        <taxon>Bacteria</taxon>
        <taxon>Bacillati</taxon>
        <taxon>Cyanobacteriota</taxon>
        <taxon>Cyanophyceae</taxon>
        <taxon>Nodosilineales</taxon>
        <taxon>Cymatolegaceae</taxon>
        <taxon>Leptothoe</taxon>
        <taxon>Leptothoe spongobia</taxon>
    </lineage>
</organism>
<proteinExistence type="predicted"/>
<comment type="caution">
    <text evidence="1">The sequence shown here is derived from an EMBL/GenBank/DDBJ whole genome shotgun (WGS) entry which is preliminary data.</text>
</comment>
<sequence>MRYWEFLIQQEGDQTWLPLETRQVEILEGRYRMAAYTSYDETSVEVRVSQLLLDEIPPRRRVRKRKSITNDSGLLAIFPFMQLSPGRWEIDCNSPDVIDDFLGDSWHYSVQLQVTPRDEDDWELDWSEATADNDLPELAELEPTEPPPATDLTLEGAAESVQSTEFQLELKQQAYVTELGKTLTLTGHLAQTTGRSLSSKQLWVELRDPQTASILKERSFELPTQSLPSPFSVTITLPEELSTQVILGAVSLRSKAEKDALALASFTVTIGLAQMLDAIANQPDLEFEEEISIFPGSTESFVPPPEKTEALITRETPIIPRELIPSEGLTLPPQIKPPSELDEDIDRQPELPEFPTKLDIDHQGQDTPAAETIAPANQELPAEELPVEALLDENELFEDVLTDERPAMGLVDELPIETLKTPDETLETSILSEPDIAPEDEPGADEQQPFSAPKVFELGSIEDDDLDLELANAAQDDLDDDLEPEPLPSPNFSLNAGSAYRPKTTDHQWDKGTIHIDRDFQNLQLRDRFWKKLNLLTQEGYRESLEVKRALKTSDTLPEGNRQSNEFVAYEPRPQRLEQKLEQAAKKPTNDSQEPIQVLPPTLDVPMQELVAGEWIAIKVRLPVANYHPYVKVWMNDLQTRTIIEAPRMLMQFTPNDYNELETLMRVQVPTGCLELQIAAISVDMSTLQESRKVVQNRRVMPPDNTVSLFDDWDM</sequence>